<dbReference type="RefSeq" id="WP_178010516.1">
    <property type="nucleotide sequence ID" value="NZ_CP058316.1"/>
</dbReference>
<keyword evidence="6" id="KW-0805">Transcription regulation</keyword>
<evidence type="ECO:0000256" key="1">
    <source>
        <dbReference type="ARBA" id="ARBA00004167"/>
    </source>
</evidence>
<dbReference type="InterPro" id="IPR018764">
    <property type="entry name" value="RskA_C"/>
</dbReference>
<evidence type="ECO:0000256" key="6">
    <source>
        <dbReference type="ARBA" id="ARBA00023015"/>
    </source>
</evidence>
<evidence type="ECO:0000259" key="13">
    <source>
        <dbReference type="Pfam" id="PF10099"/>
    </source>
</evidence>
<keyword evidence="5 12" id="KW-1133">Transmembrane helix</keyword>
<evidence type="ECO:0000256" key="5">
    <source>
        <dbReference type="ARBA" id="ARBA00022989"/>
    </source>
</evidence>
<sequence length="287" mass="29638">MNEQTFAELSAGYALGALSPEDEIAYREALDAHPEWTVLTTVDADTASFLAEGVEEVAPPAHLRADLLSRIGAPAGQSSPAADAAVVTDAAADAARDQDAADADDELDDDDPRAAASGYSVGSPATEQLQTVERRNWTRSLFALTASIALLVGIGWGVGTLTSDMRAPSAESVLAQIQQASESHSNTAELADGGEATVYWSPEVEGVVLVADGLPEIDDSQSYEAWFVRGEAPIPAGAFESSDGSAAMLLEGEMHAEDVIALTIEQSGGSPSGLPTTDPIVAIPTNA</sequence>
<name>A0A7D5EVU8_9MICO</name>
<dbReference type="AlphaFoldDB" id="A0A7D5EVU8"/>
<evidence type="ECO:0000256" key="8">
    <source>
        <dbReference type="ARBA" id="ARBA00023163"/>
    </source>
</evidence>
<evidence type="ECO:0000313" key="14">
    <source>
        <dbReference type="EMBL" id="QLD10964.1"/>
    </source>
</evidence>
<reference evidence="14 15" key="1">
    <citation type="submission" date="2020-06" db="EMBL/GenBank/DDBJ databases">
        <authorList>
            <person name="Jo H."/>
        </authorList>
    </citation>
    <scope>NUCLEOTIDE SEQUENCE [LARGE SCALE GENOMIC DNA]</scope>
    <source>
        <strain evidence="14 15">I46</strain>
    </source>
</reference>
<evidence type="ECO:0000313" key="15">
    <source>
        <dbReference type="Proteomes" id="UP000509638"/>
    </source>
</evidence>
<evidence type="ECO:0000256" key="9">
    <source>
        <dbReference type="ARBA" id="ARBA00029829"/>
    </source>
</evidence>
<evidence type="ECO:0000256" key="12">
    <source>
        <dbReference type="SAM" id="Phobius"/>
    </source>
</evidence>
<gene>
    <name evidence="14" type="ORF">HW566_03670</name>
</gene>
<feature type="transmembrane region" description="Helical" evidence="12">
    <location>
        <begin position="141"/>
        <end position="159"/>
    </location>
</feature>
<comment type="subcellular location">
    <subcellularLocation>
        <location evidence="2">Cell membrane</location>
    </subcellularLocation>
    <subcellularLocation>
        <location evidence="1">Membrane</location>
        <topology evidence="1">Single-pass membrane protein</topology>
    </subcellularLocation>
</comment>
<feature type="region of interest" description="Disordered" evidence="11">
    <location>
        <begin position="76"/>
        <end position="128"/>
    </location>
</feature>
<dbReference type="Pfam" id="PF10099">
    <property type="entry name" value="RskA_C"/>
    <property type="match status" value="1"/>
</dbReference>
<dbReference type="PANTHER" id="PTHR37461:SF1">
    <property type="entry name" value="ANTI-SIGMA-K FACTOR RSKA"/>
    <property type="match status" value="1"/>
</dbReference>
<evidence type="ECO:0000256" key="2">
    <source>
        <dbReference type="ARBA" id="ARBA00004236"/>
    </source>
</evidence>
<evidence type="ECO:0000256" key="10">
    <source>
        <dbReference type="ARBA" id="ARBA00030803"/>
    </source>
</evidence>
<organism evidence="14 15">
    <name type="scientific">Microbacterium oleivorans</name>
    <dbReference type="NCBI Taxonomy" id="273677"/>
    <lineage>
        <taxon>Bacteria</taxon>
        <taxon>Bacillati</taxon>
        <taxon>Actinomycetota</taxon>
        <taxon>Actinomycetes</taxon>
        <taxon>Micrococcales</taxon>
        <taxon>Microbacteriaceae</taxon>
        <taxon>Microbacterium</taxon>
    </lineage>
</organism>
<evidence type="ECO:0000256" key="11">
    <source>
        <dbReference type="SAM" id="MobiDB-lite"/>
    </source>
</evidence>
<keyword evidence="4 12" id="KW-0812">Transmembrane</keyword>
<dbReference type="Proteomes" id="UP000509638">
    <property type="component" value="Chromosome"/>
</dbReference>
<dbReference type="GO" id="GO:0006417">
    <property type="term" value="P:regulation of translation"/>
    <property type="evidence" value="ECO:0007669"/>
    <property type="project" value="TreeGrafter"/>
</dbReference>
<dbReference type="PANTHER" id="PTHR37461">
    <property type="entry name" value="ANTI-SIGMA-K FACTOR RSKA"/>
    <property type="match status" value="1"/>
</dbReference>
<dbReference type="EMBL" id="CP058316">
    <property type="protein sequence ID" value="QLD10964.1"/>
    <property type="molecule type" value="Genomic_DNA"/>
</dbReference>
<protein>
    <recommendedName>
        <fullName evidence="10">Regulator of SigK</fullName>
    </recommendedName>
    <alternativeName>
        <fullName evidence="9">Sigma-K anti-sigma factor RskA</fullName>
    </alternativeName>
</protein>
<keyword evidence="3" id="KW-1003">Cell membrane</keyword>
<keyword evidence="7 12" id="KW-0472">Membrane</keyword>
<evidence type="ECO:0000256" key="7">
    <source>
        <dbReference type="ARBA" id="ARBA00023136"/>
    </source>
</evidence>
<feature type="compositionally biased region" description="Low complexity" evidence="11">
    <location>
        <begin position="81"/>
        <end position="93"/>
    </location>
</feature>
<feature type="domain" description="Anti-sigma K factor RskA C-terminal" evidence="13">
    <location>
        <begin position="145"/>
        <end position="280"/>
    </location>
</feature>
<dbReference type="GO" id="GO:0016989">
    <property type="term" value="F:sigma factor antagonist activity"/>
    <property type="evidence" value="ECO:0007669"/>
    <property type="project" value="TreeGrafter"/>
</dbReference>
<keyword evidence="8" id="KW-0804">Transcription</keyword>
<evidence type="ECO:0000256" key="4">
    <source>
        <dbReference type="ARBA" id="ARBA00022692"/>
    </source>
</evidence>
<dbReference type="Gene3D" id="1.10.10.1320">
    <property type="entry name" value="Anti-sigma factor, zinc-finger domain"/>
    <property type="match status" value="1"/>
</dbReference>
<dbReference type="GO" id="GO:0005886">
    <property type="term" value="C:plasma membrane"/>
    <property type="evidence" value="ECO:0007669"/>
    <property type="project" value="UniProtKB-SubCell"/>
</dbReference>
<dbReference type="InterPro" id="IPR051474">
    <property type="entry name" value="Anti-sigma-K/W_factor"/>
</dbReference>
<dbReference type="InterPro" id="IPR041916">
    <property type="entry name" value="Anti_sigma_zinc_sf"/>
</dbReference>
<evidence type="ECO:0000256" key="3">
    <source>
        <dbReference type="ARBA" id="ARBA00022475"/>
    </source>
</evidence>
<proteinExistence type="predicted"/>
<accession>A0A7D5EVU8</accession>
<feature type="compositionally biased region" description="Acidic residues" evidence="11">
    <location>
        <begin position="100"/>
        <end position="111"/>
    </location>
</feature>